<keyword evidence="1" id="KW-0812">Transmembrane</keyword>
<dbReference type="InterPro" id="IPR045340">
    <property type="entry name" value="DUF6533"/>
</dbReference>
<feature type="domain" description="DUF6533" evidence="2">
    <location>
        <begin position="28"/>
        <end position="69"/>
    </location>
</feature>
<keyword evidence="1" id="KW-1133">Transmembrane helix</keyword>
<feature type="transmembrane region" description="Helical" evidence="1">
    <location>
        <begin position="20"/>
        <end position="39"/>
    </location>
</feature>
<proteinExistence type="predicted"/>
<evidence type="ECO:0000313" key="3">
    <source>
        <dbReference type="EMBL" id="KAF9070479.1"/>
    </source>
</evidence>
<comment type="caution">
    <text evidence="3">The sequence shown here is derived from an EMBL/GenBank/DDBJ whole genome shotgun (WGS) entry which is preliminary data.</text>
</comment>
<feature type="transmembrane region" description="Helical" evidence="1">
    <location>
        <begin position="207"/>
        <end position="231"/>
    </location>
</feature>
<evidence type="ECO:0000313" key="4">
    <source>
        <dbReference type="Proteomes" id="UP000772434"/>
    </source>
</evidence>
<accession>A0A9P5PWB5</accession>
<gene>
    <name evidence="3" type="ORF">BDP27DRAFT_1446969</name>
</gene>
<dbReference type="OrthoDB" id="2686513at2759"/>
<dbReference type="Proteomes" id="UP000772434">
    <property type="component" value="Unassembled WGS sequence"/>
</dbReference>
<reference evidence="3" key="1">
    <citation type="submission" date="2020-11" db="EMBL/GenBank/DDBJ databases">
        <authorList>
            <consortium name="DOE Joint Genome Institute"/>
            <person name="Ahrendt S."/>
            <person name="Riley R."/>
            <person name="Andreopoulos W."/>
            <person name="Labutti K."/>
            <person name="Pangilinan J."/>
            <person name="Ruiz-Duenas F.J."/>
            <person name="Barrasa J.M."/>
            <person name="Sanchez-Garcia M."/>
            <person name="Camarero S."/>
            <person name="Miyauchi S."/>
            <person name="Serrano A."/>
            <person name="Linde D."/>
            <person name="Babiker R."/>
            <person name="Drula E."/>
            <person name="Ayuso-Fernandez I."/>
            <person name="Pacheco R."/>
            <person name="Padilla G."/>
            <person name="Ferreira P."/>
            <person name="Barriuso J."/>
            <person name="Kellner H."/>
            <person name="Castanera R."/>
            <person name="Alfaro M."/>
            <person name="Ramirez L."/>
            <person name="Pisabarro A.G."/>
            <person name="Kuo A."/>
            <person name="Tritt A."/>
            <person name="Lipzen A."/>
            <person name="He G."/>
            <person name="Yan M."/>
            <person name="Ng V."/>
            <person name="Cullen D."/>
            <person name="Martin F."/>
            <person name="Rosso M.-N."/>
            <person name="Henrissat B."/>
            <person name="Hibbett D."/>
            <person name="Martinez A.T."/>
            <person name="Grigoriev I.V."/>
        </authorList>
    </citation>
    <scope>NUCLEOTIDE SEQUENCE</scope>
    <source>
        <strain evidence="3">AH 40177</strain>
    </source>
</reference>
<dbReference type="Pfam" id="PF20151">
    <property type="entry name" value="DUF6533"/>
    <property type="match status" value="1"/>
</dbReference>
<sequence>MRFRFSFLARMADISEIDSVRLANMLFASALVILFYDHLLTLDSEIRLLWRRPRNAGGYLFFVNRYFALGNIVPAISLFSTSFSPSSCQSLELYHQVFQSITQGIVTALFALRVYALYGLKKTVLIIFMGIAILGAVTSISLSFVGRDESTPSDLGCHILLNSSNAASIAIGWEGLLIVDSILFAMTMRKAYQTHFSLSGIKVGRSLLSVIIRDGSIYFLIMALLNVVNIITLHISGPLQGNLSAFVGCLSVTLMSRMILNLHQVADTGIYTDHATITI</sequence>
<protein>
    <recommendedName>
        <fullName evidence="2">DUF6533 domain-containing protein</fullName>
    </recommendedName>
</protein>
<feature type="transmembrane region" description="Helical" evidence="1">
    <location>
        <begin position="166"/>
        <end position="186"/>
    </location>
</feature>
<feature type="transmembrane region" description="Helical" evidence="1">
    <location>
        <begin position="93"/>
        <end position="112"/>
    </location>
</feature>
<keyword evidence="4" id="KW-1185">Reference proteome</keyword>
<name>A0A9P5PWB5_9AGAR</name>
<feature type="transmembrane region" description="Helical" evidence="1">
    <location>
        <begin position="59"/>
        <end position="81"/>
    </location>
</feature>
<dbReference type="AlphaFoldDB" id="A0A9P5PWB5"/>
<organism evidence="3 4">
    <name type="scientific">Rhodocollybia butyracea</name>
    <dbReference type="NCBI Taxonomy" id="206335"/>
    <lineage>
        <taxon>Eukaryota</taxon>
        <taxon>Fungi</taxon>
        <taxon>Dikarya</taxon>
        <taxon>Basidiomycota</taxon>
        <taxon>Agaricomycotina</taxon>
        <taxon>Agaricomycetes</taxon>
        <taxon>Agaricomycetidae</taxon>
        <taxon>Agaricales</taxon>
        <taxon>Marasmiineae</taxon>
        <taxon>Omphalotaceae</taxon>
        <taxon>Rhodocollybia</taxon>
    </lineage>
</organism>
<evidence type="ECO:0000256" key="1">
    <source>
        <dbReference type="SAM" id="Phobius"/>
    </source>
</evidence>
<keyword evidence="1" id="KW-0472">Membrane</keyword>
<feature type="transmembrane region" description="Helical" evidence="1">
    <location>
        <begin position="124"/>
        <end position="146"/>
    </location>
</feature>
<evidence type="ECO:0000259" key="2">
    <source>
        <dbReference type="Pfam" id="PF20151"/>
    </source>
</evidence>
<dbReference type="EMBL" id="JADNRY010000040">
    <property type="protein sequence ID" value="KAF9070479.1"/>
    <property type="molecule type" value="Genomic_DNA"/>
</dbReference>